<dbReference type="AlphaFoldDB" id="W2TUV1"/>
<dbReference type="KEGG" id="nai:NECAME_06371"/>
<name>W2TUV1_NECAM</name>
<reference evidence="2" key="1">
    <citation type="journal article" date="2014" name="Nat. Genet.">
        <title>Genome of the human hookworm Necator americanus.</title>
        <authorList>
            <person name="Tang Y.T."/>
            <person name="Gao X."/>
            <person name="Rosa B.A."/>
            <person name="Abubucker S."/>
            <person name="Hallsworth-Pepin K."/>
            <person name="Martin J."/>
            <person name="Tyagi R."/>
            <person name="Heizer E."/>
            <person name="Zhang X."/>
            <person name="Bhonagiri-Palsikar V."/>
            <person name="Minx P."/>
            <person name="Warren W.C."/>
            <person name="Wang Q."/>
            <person name="Zhan B."/>
            <person name="Hotez P.J."/>
            <person name="Sternberg P.W."/>
            <person name="Dougall A."/>
            <person name="Gaze S.T."/>
            <person name="Mulvenna J."/>
            <person name="Sotillo J."/>
            <person name="Ranganathan S."/>
            <person name="Rabelo E.M."/>
            <person name="Wilson R.K."/>
            <person name="Felgner P.L."/>
            <person name="Bethony J."/>
            <person name="Hawdon J.M."/>
            <person name="Gasser R.B."/>
            <person name="Loukas A."/>
            <person name="Mitreva M."/>
        </authorList>
    </citation>
    <scope>NUCLEOTIDE SEQUENCE [LARGE SCALE GENOMIC DNA]</scope>
</reference>
<evidence type="ECO:0000313" key="2">
    <source>
        <dbReference type="Proteomes" id="UP000053676"/>
    </source>
</evidence>
<sequence length="63" mass="7348">MPDDLPKIPRFRGKRNQPKDFHADDYRAVAKFCERQVLEKAAHIFDPDRKVLGGSNVFLHIDQ</sequence>
<dbReference type="EMBL" id="KI657725">
    <property type="protein sequence ID" value="ETN85419.1"/>
    <property type="molecule type" value="Genomic_DNA"/>
</dbReference>
<gene>
    <name evidence="1" type="ORF">NECAME_06371</name>
</gene>
<proteinExistence type="predicted"/>
<dbReference type="Proteomes" id="UP000053676">
    <property type="component" value="Unassembled WGS sequence"/>
</dbReference>
<organism evidence="1 2">
    <name type="scientific">Necator americanus</name>
    <name type="common">Human hookworm</name>
    <dbReference type="NCBI Taxonomy" id="51031"/>
    <lineage>
        <taxon>Eukaryota</taxon>
        <taxon>Metazoa</taxon>
        <taxon>Ecdysozoa</taxon>
        <taxon>Nematoda</taxon>
        <taxon>Chromadorea</taxon>
        <taxon>Rhabditida</taxon>
        <taxon>Rhabditina</taxon>
        <taxon>Rhabditomorpha</taxon>
        <taxon>Strongyloidea</taxon>
        <taxon>Ancylostomatidae</taxon>
        <taxon>Bunostominae</taxon>
        <taxon>Necator</taxon>
    </lineage>
</organism>
<evidence type="ECO:0000313" key="1">
    <source>
        <dbReference type="EMBL" id="ETN85419.1"/>
    </source>
</evidence>
<keyword evidence="2" id="KW-1185">Reference proteome</keyword>
<accession>W2TUV1</accession>
<protein>
    <submittedName>
        <fullName evidence="1">Uncharacterized protein</fullName>
    </submittedName>
</protein>